<dbReference type="RefSeq" id="WP_098468205.1">
    <property type="nucleotide sequence ID" value="NZ_PDJD01000001.1"/>
</dbReference>
<evidence type="ECO:0000259" key="8">
    <source>
        <dbReference type="PROSITE" id="PS50929"/>
    </source>
</evidence>
<dbReference type="InterPro" id="IPR027417">
    <property type="entry name" value="P-loop_NTPase"/>
</dbReference>
<dbReference type="Pfam" id="PF00005">
    <property type="entry name" value="ABC_tran"/>
    <property type="match status" value="1"/>
</dbReference>
<accession>A0A2A9CZ92</accession>
<dbReference type="PROSITE" id="PS50893">
    <property type="entry name" value="ABC_TRANSPORTER_2"/>
    <property type="match status" value="1"/>
</dbReference>
<proteinExistence type="predicted"/>
<feature type="transmembrane region" description="Helical" evidence="6">
    <location>
        <begin position="171"/>
        <end position="190"/>
    </location>
</feature>
<dbReference type="EMBL" id="PDJD01000001">
    <property type="protein sequence ID" value="PFG19002.1"/>
    <property type="molecule type" value="Genomic_DNA"/>
</dbReference>
<dbReference type="CDD" id="cd07346">
    <property type="entry name" value="ABC_6TM_exporters"/>
    <property type="match status" value="1"/>
</dbReference>
<dbReference type="Pfam" id="PF00664">
    <property type="entry name" value="ABC_membrane"/>
    <property type="match status" value="1"/>
</dbReference>
<dbReference type="InterPro" id="IPR011527">
    <property type="entry name" value="ABC1_TM_dom"/>
</dbReference>
<comment type="subcellular location">
    <subcellularLocation>
        <location evidence="1">Cell membrane</location>
        <topology evidence="1">Multi-pass membrane protein</topology>
    </subcellularLocation>
</comment>
<dbReference type="AlphaFoldDB" id="A0A2A9CZ92"/>
<keyword evidence="10" id="KW-1185">Reference proteome</keyword>
<dbReference type="PANTHER" id="PTHR43394">
    <property type="entry name" value="ATP-DEPENDENT PERMEASE MDL1, MITOCHONDRIAL"/>
    <property type="match status" value="1"/>
</dbReference>
<keyword evidence="2 6" id="KW-0812">Transmembrane</keyword>
<evidence type="ECO:0000256" key="5">
    <source>
        <dbReference type="SAM" id="MobiDB-lite"/>
    </source>
</evidence>
<evidence type="ECO:0000313" key="9">
    <source>
        <dbReference type="EMBL" id="PFG19002.1"/>
    </source>
</evidence>
<evidence type="ECO:0000313" key="10">
    <source>
        <dbReference type="Proteomes" id="UP000224915"/>
    </source>
</evidence>
<reference evidence="9 10" key="1">
    <citation type="submission" date="2017-10" db="EMBL/GenBank/DDBJ databases">
        <title>Sequencing the genomes of 1000 actinobacteria strains.</title>
        <authorList>
            <person name="Klenk H.-P."/>
        </authorList>
    </citation>
    <scope>NUCLEOTIDE SEQUENCE [LARGE SCALE GENOMIC DNA]</scope>
    <source>
        <strain evidence="9 10">DSM 21801</strain>
    </source>
</reference>
<dbReference type="PROSITE" id="PS50929">
    <property type="entry name" value="ABC_TM1F"/>
    <property type="match status" value="1"/>
</dbReference>
<feature type="domain" description="ABC transporter" evidence="7">
    <location>
        <begin position="249"/>
        <end position="566"/>
    </location>
</feature>
<evidence type="ECO:0000256" key="1">
    <source>
        <dbReference type="ARBA" id="ARBA00004651"/>
    </source>
</evidence>
<protein>
    <submittedName>
        <fullName evidence="9">ABC-type multidrug transport system fused ATPase/permease subunit</fullName>
    </submittedName>
</protein>
<gene>
    <name evidence="9" type="ORF">ATL40_0556</name>
</gene>
<dbReference type="OrthoDB" id="4966664at2"/>
<dbReference type="InterPro" id="IPR036640">
    <property type="entry name" value="ABC1_TM_sf"/>
</dbReference>
<comment type="caution">
    <text evidence="9">The sequence shown here is derived from an EMBL/GenBank/DDBJ whole genome shotgun (WGS) entry which is preliminary data.</text>
</comment>
<dbReference type="Proteomes" id="UP000224915">
    <property type="component" value="Unassembled WGS sequence"/>
</dbReference>
<organism evidence="9 10">
    <name type="scientific">Serinibacter salmoneus</name>
    <dbReference type="NCBI Taxonomy" id="556530"/>
    <lineage>
        <taxon>Bacteria</taxon>
        <taxon>Bacillati</taxon>
        <taxon>Actinomycetota</taxon>
        <taxon>Actinomycetes</taxon>
        <taxon>Micrococcales</taxon>
        <taxon>Beutenbergiaceae</taxon>
        <taxon>Serinibacter</taxon>
    </lineage>
</organism>
<feature type="domain" description="ABC transmembrane type-1" evidence="8">
    <location>
        <begin position="33"/>
        <end position="314"/>
    </location>
</feature>
<dbReference type="Gene3D" id="3.40.50.300">
    <property type="entry name" value="P-loop containing nucleotide triphosphate hydrolases"/>
    <property type="match status" value="1"/>
</dbReference>
<dbReference type="InterPro" id="IPR003439">
    <property type="entry name" value="ABC_transporter-like_ATP-bd"/>
</dbReference>
<dbReference type="GO" id="GO:0016887">
    <property type="term" value="F:ATP hydrolysis activity"/>
    <property type="evidence" value="ECO:0007669"/>
    <property type="project" value="InterPro"/>
</dbReference>
<name>A0A2A9CZ92_9MICO</name>
<feature type="transmembrane region" description="Helical" evidence="6">
    <location>
        <begin position="69"/>
        <end position="90"/>
    </location>
</feature>
<feature type="transmembrane region" description="Helical" evidence="6">
    <location>
        <begin position="260"/>
        <end position="279"/>
    </location>
</feature>
<evidence type="ECO:0000256" key="4">
    <source>
        <dbReference type="ARBA" id="ARBA00023136"/>
    </source>
</evidence>
<keyword evidence="3 6" id="KW-1133">Transmembrane helix</keyword>
<dbReference type="Gene3D" id="1.20.1560.10">
    <property type="entry name" value="ABC transporter type 1, transmembrane domain"/>
    <property type="match status" value="1"/>
</dbReference>
<dbReference type="PANTHER" id="PTHR43394:SF1">
    <property type="entry name" value="ATP-BINDING CASSETTE SUB-FAMILY B MEMBER 10, MITOCHONDRIAL"/>
    <property type="match status" value="1"/>
</dbReference>
<feature type="transmembrane region" description="Helical" evidence="6">
    <location>
        <begin position="31"/>
        <end position="49"/>
    </location>
</feature>
<keyword evidence="4 6" id="KW-0472">Membrane</keyword>
<evidence type="ECO:0000256" key="2">
    <source>
        <dbReference type="ARBA" id="ARBA00022692"/>
    </source>
</evidence>
<feature type="region of interest" description="Disordered" evidence="5">
    <location>
        <begin position="581"/>
        <end position="618"/>
    </location>
</feature>
<evidence type="ECO:0000256" key="6">
    <source>
        <dbReference type="SAM" id="Phobius"/>
    </source>
</evidence>
<dbReference type="InterPro" id="IPR039421">
    <property type="entry name" value="Type_1_exporter"/>
</dbReference>
<evidence type="ECO:0000259" key="7">
    <source>
        <dbReference type="PROSITE" id="PS50893"/>
    </source>
</evidence>
<evidence type="ECO:0000256" key="3">
    <source>
        <dbReference type="ARBA" id="ARBA00022989"/>
    </source>
</evidence>
<feature type="transmembrane region" description="Helical" evidence="6">
    <location>
        <begin position="143"/>
        <end position="165"/>
    </location>
</feature>
<dbReference type="PROSITE" id="PS00211">
    <property type="entry name" value="ABC_TRANSPORTER_1"/>
    <property type="match status" value="1"/>
</dbReference>
<dbReference type="GO" id="GO:0005886">
    <property type="term" value="C:plasma membrane"/>
    <property type="evidence" value="ECO:0007669"/>
    <property type="project" value="UniProtKB-SubCell"/>
</dbReference>
<dbReference type="GO" id="GO:0015421">
    <property type="term" value="F:ABC-type oligopeptide transporter activity"/>
    <property type="evidence" value="ECO:0007669"/>
    <property type="project" value="TreeGrafter"/>
</dbReference>
<dbReference type="SUPFAM" id="SSF90123">
    <property type="entry name" value="ABC transporter transmembrane region"/>
    <property type="match status" value="1"/>
</dbReference>
<dbReference type="SUPFAM" id="SSF52540">
    <property type="entry name" value="P-loop containing nucleoside triphosphate hydrolases"/>
    <property type="match status" value="1"/>
</dbReference>
<sequence>MIDLHRSASAPPPTAGVWRLLAWRAAQQRRLVVLGVLVGVVNVGTQAAAPWVLGQAVDDGLELGVSGPLLTWCAILLGLWAVRAVSGVVAHRLDVANWVRAALGTIEVTGDAVARNGEAVRREMSTGEIVATVASDAPRIAEVFAFVGRFLGSIIAYLAVAAILLSASTTLGTAVLLGIPLVAGVLALVVRPLQARQAEHREQNGRLTTLGSDTVSGLRILRGIGGEAAFVRRYRDQSRRVQAAGVQVARTQSLLDALQALLPGLFLVGVIWYGARLAITGEIEPGQLVAFYGYAAFLTEPLAAATQGVQILTRARIAAKRVLRVIGLPGEMTTAAAPRPLPSQPADLHDPASGLRVSPGADIALVSADPDETAAIATRLGRLRPESTSARYGGVPLAEAALDEVRSRIVVSEATPTLFSGILAAELDVRDHATQAQVLGAMHTADADDVLDSLPGGLAGYLPEKGRSLSGGQRQRVALARALLTEAEVLVLVEPTSAVDAHTEARIARRLRTARAGRTTVIVSASPLVLDQVEQVVLVQEGRVVASGRHHQFMQDAERAARGELAGEAAHTAIAYRRIVSRSVDDSPAETPGTRPAHASDATDTADTAFPHEPQEVR</sequence>
<dbReference type="InterPro" id="IPR017871">
    <property type="entry name" value="ABC_transporter-like_CS"/>
</dbReference>
<dbReference type="GO" id="GO:0005524">
    <property type="term" value="F:ATP binding"/>
    <property type="evidence" value="ECO:0007669"/>
    <property type="project" value="InterPro"/>
</dbReference>